<dbReference type="GO" id="GO:0050361">
    <property type="term" value="F:tryptophan 2-monooxygenase activity"/>
    <property type="evidence" value="ECO:0007669"/>
    <property type="project" value="UniProtKB-EC"/>
</dbReference>
<keyword evidence="5" id="KW-0073">Auxin biosynthesis</keyword>
<comment type="similarity">
    <text evidence="2">Belongs to the tryptophan 2-monooxygenase family.</text>
</comment>
<comment type="caution">
    <text evidence="8">The sequence shown here is derived from an EMBL/GenBank/DDBJ whole genome shotgun (WGS) entry which is preliminary data.</text>
</comment>
<dbReference type="SUPFAM" id="SSF51905">
    <property type="entry name" value="FAD/NAD(P)-binding domain"/>
    <property type="match status" value="1"/>
</dbReference>
<dbReference type="InterPro" id="IPR002937">
    <property type="entry name" value="Amino_oxidase"/>
</dbReference>
<dbReference type="RefSeq" id="WP_045985766.1">
    <property type="nucleotide sequence ID" value="NZ_CP063052.1"/>
</dbReference>
<dbReference type="Pfam" id="PF01593">
    <property type="entry name" value="Amino_oxidase"/>
    <property type="match status" value="1"/>
</dbReference>
<dbReference type="InterPro" id="IPR050281">
    <property type="entry name" value="Flavin_monoamine_oxidase"/>
</dbReference>
<comment type="catalytic activity">
    <reaction evidence="6">
        <text>L-tryptophan + O2 = indole-3-acetamide + CO2 + H2O</text>
        <dbReference type="Rhea" id="RHEA:16165"/>
        <dbReference type="ChEBI" id="CHEBI:15377"/>
        <dbReference type="ChEBI" id="CHEBI:15379"/>
        <dbReference type="ChEBI" id="CHEBI:16031"/>
        <dbReference type="ChEBI" id="CHEBI:16526"/>
        <dbReference type="ChEBI" id="CHEBI:57912"/>
        <dbReference type="EC" id="1.13.12.3"/>
    </reaction>
</comment>
<sequence length="385" mass="43325">MDRRSFTKLCGLLGISAAFPLNAALKLQLKNKRVGIIGAGAAGMCTGYLLKAIGAEYTLFEASSRIGGRIKEDNTFADFPLSLGAEWLHVAPSELDRIAQKPVNVRLSPYPKTAKVAYFEDGNLYEDEIGDYQDARFTNSSWLGFFEQYLLPEIKSNLLFDTEITQVSYADAGVVLTDSLQKHHNFDVVVVTVPLPILRNERLRFLPPLPDYKRDAINQAAFWGGIKVFIEFKNHFYPTFLTFLDSETDEGQYLYYDAAYGHKSSKHVMGLFAVGEHARRYQSLNDVNLINQILSELTPVYGEQVRNGYVKHTVQNWNEEPFVMGAYLADSASYRGPSKLFKPVKDKVFFAGEAYHTDEGDWGGVHNAARAARNVVEMLTHHKLN</sequence>
<dbReference type="Pfam" id="PF13450">
    <property type="entry name" value="NAD_binding_8"/>
    <property type="match status" value="1"/>
</dbReference>
<accession>A0A837G7J2</accession>
<dbReference type="InterPro" id="IPR036188">
    <property type="entry name" value="FAD/NAD-bd_sf"/>
</dbReference>
<dbReference type="SUPFAM" id="SSF54373">
    <property type="entry name" value="FAD-linked reductases, C-terminal domain"/>
    <property type="match status" value="1"/>
</dbReference>
<evidence type="ECO:0000256" key="2">
    <source>
        <dbReference type="ARBA" id="ARBA00005833"/>
    </source>
</evidence>
<protein>
    <recommendedName>
        <fullName evidence="4">Tryptophan 2-monooxygenase</fullName>
        <ecNumber evidence="3">1.13.12.3</ecNumber>
    </recommendedName>
</protein>
<dbReference type="AlphaFoldDB" id="A0A837G7J2"/>
<dbReference type="PANTHER" id="PTHR10742">
    <property type="entry name" value="FLAVIN MONOAMINE OXIDASE"/>
    <property type="match status" value="1"/>
</dbReference>
<comment type="pathway">
    <text evidence="1">Plant hormone metabolism; auxin biosynthesis.</text>
</comment>
<dbReference type="EMBL" id="JXXR01000010">
    <property type="protein sequence ID" value="KJY74017.1"/>
    <property type="molecule type" value="Genomic_DNA"/>
</dbReference>
<dbReference type="GO" id="GO:0009851">
    <property type="term" value="P:auxin biosynthetic process"/>
    <property type="evidence" value="ECO:0007669"/>
    <property type="project" value="UniProtKB-KW"/>
</dbReference>
<evidence type="ECO:0000256" key="6">
    <source>
        <dbReference type="ARBA" id="ARBA00047321"/>
    </source>
</evidence>
<organism evidence="8">
    <name type="scientific">Vibrio coralliilyticus</name>
    <dbReference type="NCBI Taxonomy" id="190893"/>
    <lineage>
        <taxon>Bacteria</taxon>
        <taxon>Pseudomonadati</taxon>
        <taxon>Pseudomonadota</taxon>
        <taxon>Gammaproteobacteria</taxon>
        <taxon>Vibrionales</taxon>
        <taxon>Vibrionaceae</taxon>
        <taxon>Vibrio</taxon>
    </lineage>
</organism>
<name>A0A837G7J2_9VIBR</name>
<evidence type="ECO:0000313" key="8">
    <source>
        <dbReference type="EMBL" id="KJY74017.1"/>
    </source>
</evidence>
<evidence type="ECO:0000259" key="7">
    <source>
        <dbReference type="Pfam" id="PF01593"/>
    </source>
</evidence>
<feature type="domain" description="Amine oxidase" evidence="7">
    <location>
        <begin position="155"/>
        <end position="376"/>
    </location>
</feature>
<dbReference type="EC" id="1.13.12.3" evidence="3"/>
<evidence type="ECO:0000256" key="5">
    <source>
        <dbReference type="ARBA" id="ARBA00023070"/>
    </source>
</evidence>
<evidence type="ECO:0000256" key="1">
    <source>
        <dbReference type="ARBA" id="ARBA00004814"/>
    </source>
</evidence>
<dbReference type="Gene3D" id="3.50.50.60">
    <property type="entry name" value="FAD/NAD(P)-binding domain"/>
    <property type="match status" value="2"/>
</dbReference>
<proteinExistence type="inferred from homology"/>
<gene>
    <name evidence="8" type="ORF">TW71_09965</name>
</gene>
<dbReference type="PANTHER" id="PTHR10742:SF342">
    <property type="entry name" value="AMINE OXIDASE"/>
    <property type="match status" value="1"/>
</dbReference>
<reference evidence="8" key="1">
    <citation type="journal article" date="2015" name="BMC Genomics">
        <title>Genome mining reveals unlocked bioactive potential of marine Gram-negative bacteria.</title>
        <authorList>
            <person name="Machado H."/>
            <person name="Sonnenschein E.C."/>
            <person name="Melchiorsen J."/>
            <person name="Gram L."/>
        </authorList>
    </citation>
    <scope>NUCLEOTIDE SEQUENCE</scope>
    <source>
        <strain evidence="8">S2052</strain>
    </source>
</reference>
<evidence type="ECO:0000256" key="3">
    <source>
        <dbReference type="ARBA" id="ARBA00012535"/>
    </source>
</evidence>
<evidence type="ECO:0000256" key="4">
    <source>
        <dbReference type="ARBA" id="ARBA00017871"/>
    </source>
</evidence>